<evidence type="ECO:0000256" key="1">
    <source>
        <dbReference type="ARBA" id="ARBA00022553"/>
    </source>
</evidence>
<dbReference type="Pfam" id="PF00072">
    <property type="entry name" value="Response_reg"/>
    <property type="match status" value="1"/>
</dbReference>
<dbReference type="GO" id="GO:0005829">
    <property type="term" value="C:cytosol"/>
    <property type="evidence" value="ECO:0007669"/>
    <property type="project" value="TreeGrafter"/>
</dbReference>
<keyword evidence="4" id="KW-0238">DNA-binding</keyword>
<feature type="domain" description="Cyclic nucleotide-binding" evidence="7">
    <location>
        <begin position="163"/>
        <end position="262"/>
    </location>
</feature>
<dbReference type="KEGG" id="kan:IMCC3317_09880"/>
<dbReference type="PROSITE" id="PS50110">
    <property type="entry name" value="RESPONSE_REGULATORY"/>
    <property type="match status" value="1"/>
</dbReference>
<dbReference type="InterPro" id="IPR039420">
    <property type="entry name" value="WalR-like"/>
</dbReference>
<dbReference type="InterPro" id="IPR000595">
    <property type="entry name" value="cNMP-bd_dom"/>
</dbReference>
<sequence>MKKVLLIEDDVVLRENTAELLELSEYEVTTAQNGKIGIDKLKSFVPDIIVCDIMMPELDGYGVLEKLSQDEVTRHIPFIFLSAKTERQDVRKGMDLGADDYITKPFTEDELISAIESRIAKALILKEDREKYLNSNQNEGSDELRTLNDLKNFFDDNGTIFKYKKDEIIYKERQNSNFIYLILKGVVKCHKLDEKGKELTTALHKEDDLFGYTSFTQNIAYQETATAIKAVNVVGLSKNELKNVLNKNHKVTLELIQLLTDDLSTVKDQLLQMAYSSVSKKTAMTILKFAEKLNQKPKEPIRISRSDLASVAGIATETLIRTMSSFKKQGLIEIEGRNIKIIDLEKLQHIC</sequence>
<dbReference type="OrthoDB" id="9127033at2"/>
<dbReference type="InterPro" id="IPR018490">
    <property type="entry name" value="cNMP-bd_dom_sf"/>
</dbReference>
<feature type="domain" description="Response regulatory" evidence="8">
    <location>
        <begin position="3"/>
        <end position="119"/>
    </location>
</feature>
<proteinExistence type="predicted"/>
<dbReference type="Gene3D" id="1.10.10.10">
    <property type="entry name" value="Winged helix-like DNA-binding domain superfamily/Winged helix DNA-binding domain"/>
    <property type="match status" value="1"/>
</dbReference>
<keyword evidence="5" id="KW-0804">Transcription</keyword>
<evidence type="ECO:0000256" key="6">
    <source>
        <dbReference type="PROSITE-ProRule" id="PRU00169"/>
    </source>
</evidence>
<dbReference type="InterPro" id="IPR014710">
    <property type="entry name" value="RmlC-like_jellyroll"/>
</dbReference>
<dbReference type="InterPro" id="IPR036390">
    <property type="entry name" value="WH_DNA-bd_sf"/>
</dbReference>
<dbReference type="Gene3D" id="3.40.50.2300">
    <property type="match status" value="1"/>
</dbReference>
<dbReference type="Pfam" id="PF13545">
    <property type="entry name" value="HTH_Crp_2"/>
    <property type="match status" value="1"/>
</dbReference>
<evidence type="ECO:0000256" key="4">
    <source>
        <dbReference type="ARBA" id="ARBA00023125"/>
    </source>
</evidence>
<name>A0A7L4ZG74_9FLAO</name>
<dbReference type="Pfam" id="PF00027">
    <property type="entry name" value="cNMP_binding"/>
    <property type="match status" value="1"/>
</dbReference>
<dbReference type="Gene3D" id="2.60.120.10">
    <property type="entry name" value="Jelly Rolls"/>
    <property type="match status" value="1"/>
</dbReference>
<evidence type="ECO:0000313" key="11">
    <source>
        <dbReference type="Proteomes" id="UP000464657"/>
    </source>
</evidence>
<dbReference type="InterPro" id="IPR011006">
    <property type="entry name" value="CheY-like_superfamily"/>
</dbReference>
<reference evidence="10 11" key="1">
    <citation type="journal article" date="2013" name="Int. J. Syst. Evol. Microbiol.">
        <title>Kordia antarctica sp. nov., isolated from Antarctic seawater.</title>
        <authorList>
            <person name="Baek K."/>
            <person name="Choi A."/>
            <person name="Kang I."/>
            <person name="Lee K."/>
            <person name="Cho J.C."/>
        </authorList>
    </citation>
    <scope>NUCLEOTIDE SEQUENCE [LARGE SCALE GENOMIC DNA]</scope>
    <source>
        <strain evidence="10 11">IMCC3317</strain>
    </source>
</reference>
<feature type="domain" description="HTH crp-type" evidence="9">
    <location>
        <begin position="276"/>
        <end position="345"/>
    </location>
</feature>
<dbReference type="CDD" id="cd17574">
    <property type="entry name" value="REC_OmpR"/>
    <property type="match status" value="1"/>
</dbReference>
<dbReference type="GO" id="GO:0000976">
    <property type="term" value="F:transcription cis-regulatory region binding"/>
    <property type="evidence" value="ECO:0007669"/>
    <property type="project" value="TreeGrafter"/>
</dbReference>
<organism evidence="10 11">
    <name type="scientific">Kordia antarctica</name>
    <dbReference type="NCBI Taxonomy" id="1218801"/>
    <lineage>
        <taxon>Bacteria</taxon>
        <taxon>Pseudomonadati</taxon>
        <taxon>Bacteroidota</taxon>
        <taxon>Flavobacteriia</taxon>
        <taxon>Flavobacteriales</taxon>
        <taxon>Flavobacteriaceae</taxon>
        <taxon>Kordia</taxon>
    </lineage>
</organism>
<dbReference type="SUPFAM" id="SSF46785">
    <property type="entry name" value="Winged helix' DNA-binding domain"/>
    <property type="match status" value="1"/>
</dbReference>
<dbReference type="SUPFAM" id="SSF51206">
    <property type="entry name" value="cAMP-binding domain-like"/>
    <property type="match status" value="1"/>
</dbReference>
<dbReference type="EMBL" id="CP019288">
    <property type="protein sequence ID" value="QHI35642.1"/>
    <property type="molecule type" value="Genomic_DNA"/>
</dbReference>
<dbReference type="SMART" id="SM00100">
    <property type="entry name" value="cNMP"/>
    <property type="match status" value="1"/>
</dbReference>
<evidence type="ECO:0000256" key="2">
    <source>
        <dbReference type="ARBA" id="ARBA00023012"/>
    </source>
</evidence>
<evidence type="ECO:0000256" key="5">
    <source>
        <dbReference type="ARBA" id="ARBA00023163"/>
    </source>
</evidence>
<dbReference type="SMART" id="SM00419">
    <property type="entry name" value="HTH_CRP"/>
    <property type="match status" value="1"/>
</dbReference>
<dbReference type="GO" id="GO:0000156">
    <property type="term" value="F:phosphorelay response regulator activity"/>
    <property type="evidence" value="ECO:0007669"/>
    <property type="project" value="TreeGrafter"/>
</dbReference>
<protein>
    <submittedName>
        <fullName evidence="10">Phosphate regulon transcriptional regulatory protein PhoB</fullName>
    </submittedName>
</protein>
<dbReference type="PROSITE" id="PS50042">
    <property type="entry name" value="CNMP_BINDING_3"/>
    <property type="match status" value="1"/>
</dbReference>
<feature type="modified residue" description="4-aspartylphosphate" evidence="6">
    <location>
        <position position="52"/>
    </location>
</feature>
<dbReference type="PRINTS" id="PR00034">
    <property type="entry name" value="HTHCRP"/>
</dbReference>
<dbReference type="RefSeq" id="WP_160128373.1">
    <property type="nucleotide sequence ID" value="NZ_CP019288.1"/>
</dbReference>
<dbReference type="InterPro" id="IPR001789">
    <property type="entry name" value="Sig_transdc_resp-reg_receiver"/>
</dbReference>
<dbReference type="SMART" id="SM00448">
    <property type="entry name" value="REC"/>
    <property type="match status" value="1"/>
</dbReference>
<dbReference type="InterPro" id="IPR012318">
    <property type="entry name" value="HTH_CRP"/>
</dbReference>
<dbReference type="PANTHER" id="PTHR48111:SF1">
    <property type="entry name" value="TWO-COMPONENT RESPONSE REGULATOR ORR33"/>
    <property type="match status" value="1"/>
</dbReference>
<keyword evidence="11" id="KW-1185">Reference proteome</keyword>
<dbReference type="AlphaFoldDB" id="A0A7L4ZG74"/>
<dbReference type="Proteomes" id="UP000464657">
    <property type="component" value="Chromosome"/>
</dbReference>
<evidence type="ECO:0000259" key="8">
    <source>
        <dbReference type="PROSITE" id="PS50110"/>
    </source>
</evidence>
<dbReference type="SUPFAM" id="SSF52172">
    <property type="entry name" value="CheY-like"/>
    <property type="match status" value="1"/>
</dbReference>
<evidence type="ECO:0000256" key="3">
    <source>
        <dbReference type="ARBA" id="ARBA00023015"/>
    </source>
</evidence>
<accession>A0A7L4ZG74</accession>
<keyword evidence="1 6" id="KW-0597">Phosphoprotein</keyword>
<evidence type="ECO:0000313" key="10">
    <source>
        <dbReference type="EMBL" id="QHI35642.1"/>
    </source>
</evidence>
<evidence type="ECO:0000259" key="7">
    <source>
        <dbReference type="PROSITE" id="PS50042"/>
    </source>
</evidence>
<dbReference type="GO" id="GO:0006355">
    <property type="term" value="P:regulation of DNA-templated transcription"/>
    <property type="evidence" value="ECO:0007669"/>
    <property type="project" value="InterPro"/>
</dbReference>
<dbReference type="PROSITE" id="PS51063">
    <property type="entry name" value="HTH_CRP_2"/>
    <property type="match status" value="1"/>
</dbReference>
<evidence type="ECO:0000259" key="9">
    <source>
        <dbReference type="PROSITE" id="PS51063"/>
    </source>
</evidence>
<dbReference type="GO" id="GO:0032993">
    <property type="term" value="C:protein-DNA complex"/>
    <property type="evidence" value="ECO:0007669"/>
    <property type="project" value="TreeGrafter"/>
</dbReference>
<keyword evidence="3" id="KW-0805">Transcription regulation</keyword>
<dbReference type="InterPro" id="IPR036388">
    <property type="entry name" value="WH-like_DNA-bd_sf"/>
</dbReference>
<keyword evidence="2" id="KW-0902">Two-component regulatory system</keyword>
<dbReference type="PANTHER" id="PTHR48111">
    <property type="entry name" value="REGULATOR OF RPOS"/>
    <property type="match status" value="1"/>
</dbReference>
<dbReference type="CDD" id="cd00038">
    <property type="entry name" value="CAP_ED"/>
    <property type="match status" value="1"/>
</dbReference>
<gene>
    <name evidence="10" type="primary">phoB</name>
    <name evidence="10" type="ORF">IMCC3317_09880</name>
</gene>